<dbReference type="EMBL" id="CP113117">
    <property type="protein sequence ID" value="WAD02746.1"/>
    <property type="molecule type" value="Genomic_DNA"/>
</dbReference>
<organism evidence="1 2">
    <name type="scientific">Levilactobacillus brevis</name>
    <name type="common">Lactobacillus brevis</name>
    <dbReference type="NCBI Taxonomy" id="1580"/>
    <lineage>
        <taxon>Bacteria</taxon>
        <taxon>Bacillati</taxon>
        <taxon>Bacillota</taxon>
        <taxon>Bacilli</taxon>
        <taxon>Lactobacillales</taxon>
        <taxon>Lactobacillaceae</taxon>
        <taxon>Levilactobacillus</taxon>
    </lineage>
</organism>
<dbReference type="Proteomes" id="UP001164768">
    <property type="component" value="Chromosome"/>
</dbReference>
<evidence type="ECO:0000313" key="1">
    <source>
        <dbReference type="EMBL" id="WAD02746.1"/>
    </source>
</evidence>
<reference evidence="1" key="1">
    <citation type="submission" date="2022-11" db="EMBL/GenBank/DDBJ databases">
        <title>Whole genome sequence of Levilactobacillus brevis SMB091.</title>
        <authorList>
            <person name="Kim J.-M."/>
            <person name="Kim O.-C."/>
            <person name="Choi Y.H."/>
            <person name="Han N.S."/>
            <person name="Hurh B."/>
        </authorList>
    </citation>
    <scope>NUCLEOTIDE SEQUENCE</scope>
    <source>
        <strain evidence="1">SMB091</strain>
    </source>
</reference>
<sequence length="61" mass="6730">MSNNELTMDHVSELNADGPKIEFVISLEDLDNTTTDKVNEEIEPISDFGECFTGVTVIQPS</sequence>
<dbReference type="AlphaFoldDB" id="A0AB38X8R4"/>
<gene>
    <name evidence="1" type="ORF">ORR04_06130</name>
</gene>
<accession>A0AB38X8R4</accession>
<name>A0AB38X8R4_LEVBR</name>
<dbReference type="RefSeq" id="WP_011668558.1">
    <property type="nucleotide sequence ID" value="NZ_BBOW01000088.1"/>
</dbReference>
<evidence type="ECO:0000313" key="2">
    <source>
        <dbReference type="Proteomes" id="UP001164768"/>
    </source>
</evidence>
<proteinExistence type="predicted"/>
<protein>
    <submittedName>
        <fullName evidence="1">Uncharacterized protein</fullName>
    </submittedName>
</protein>